<evidence type="ECO:0000256" key="1">
    <source>
        <dbReference type="ARBA" id="ARBA00004141"/>
    </source>
</evidence>
<dbReference type="PANTHER" id="PTHR12185">
    <property type="entry name" value="SID1 TRANSMEMBRANE FAMILY MEMEBER"/>
    <property type="match status" value="1"/>
</dbReference>
<dbReference type="InterPro" id="IPR025958">
    <property type="entry name" value="SID1_TM_fam"/>
</dbReference>
<reference evidence="10" key="2">
    <citation type="submission" date="2014-03" db="EMBL/GenBank/DDBJ databases">
        <title>The whipworm genome and dual-species transcriptomics of an intimate host-pathogen interaction.</title>
        <authorList>
            <person name="Foth B.J."/>
            <person name="Tsai I.J."/>
            <person name="Reid A.J."/>
            <person name="Bancroft A.J."/>
            <person name="Nichol S."/>
            <person name="Tracey A."/>
            <person name="Holroyd N."/>
            <person name="Cotton J.A."/>
            <person name="Stanley E.J."/>
            <person name="Zarowiecki M."/>
            <person name="Liu J.Z."/>
            <person name="Huckvale T."/>
            <person name="Cooper P.J."/>
            <person name="Grencis R.K."/>
            <person name="Berriman M."/>
        </authorList>
    </citation>
    <scope>NUCLEOTIDE SEQUENCE [LARGE SCALE GENOMIC DNA]</scope>
    <source>
        <strain evidence="10">Edinburgh</strain>
    </source>
</reference>
<keyword evidence="6 8" id="KW-0472">Membrane</keyword>
<organism evidence="10 11">
    <name type="scientific">Trichuris muris</name>
    <name type="common">Mouse whipworm</name>
    <dbReference type="NCBI Taxonomy" id="70415"/>
    <lineage>
        <taxon>Eukaryota</taxon>
        <taxon>Metazoa</taxon>
        <taxon>Ecdysozoa</taxon>
        <taxon>Nematoda</taxon>
        <taxon>Enoplea</taxon>
        <taxon>Dorylaimia</taxon>
        <taxon>Trichinellida</taxon>
        <taxon>Trichuridae</taxon>
        <taxon>Trichuris</taxon>
    </lineage>
</organism>
<feature type="transmembrane region" description="Helical" evidence="8">
    <location>
        <begin position="461"/>
        <end position="480"/>
    </location>
</feature>
<evidence type="ECO:0000256" key="7">
    <source>
        <dbReference type="ARBA" id="ARBA00023180"/>
    </source>
</evidence>
<dbReference type="Pfam" id="PF13965">
    <property type="entry name" value="SID-1_RNA_chan"/>
    <property type="match status" value="1"/>
</dbReference>
<reference evidence="11" key="3">
    <citation type="submission" date="2019-12" db="UniProtKB">
        <authorList>
            <consortium name="WormBaseParasite"/>
        </authorList>
    </citation>
    <scope>IDENTIFICATION</scope>
</reference>
<evidence type="ECO:0000256" key="6">
    <source>
        <dbReference type="ARBA" id="ARBA00023136"/>
    </source>
</evidence>
<comment type="similarity">
    <text evidence="2">Belongs to the SID1 family.</text>
</comment>
<keyword evidence="7" id="KW-0325">Glycoprotein</keyword>
<dbReference type="WBParaSite" id="TMUE_2000008031.3">
    <property type="protein sequence ID" value="TMUE_2000008031.3"/>
    <property type="gene ID" value="WBGene00293140"/>
</dbReference>
<feature type="transmembrane region" description="Helical" evidence="8">
    <location>
        <begin position="671"/>
        <end position="691"/>
    </location>
</feature>
<feature type="transmembrane region" description="Helical" evidence="8">
    <location>
        <begin position="703"/>
        <end position="724"/>
    </location>
</feature>
<feature type="transmembrane region" description="Helical" evidence="8">
    <location>
        <begin position="404"/>
        <end position="427"/>
    </location>
</feature>
<keyword evidence="4 9" id="KW-0732">Signal</keyword>
<evidence type="ECO:0000313" key="10">
    <source>
        <dbReference type="Proteomes" id="UP000046395"/>
    </source>
</evidence>
<evidence type="ECO:0000313" key="11">
    <source>
        <dbReference type="WBParaSite" id="TMUE_2000008031.1"/>
    </source>
</evidence>
<protein>
    <submittedName>
        <fullName evidence="11">SID1 transmembrane family member 1</fullName>
    </submittedName>
</protein>
<reference evidence="10" key="1">
    <citation type="submission" date="2013-11" db="EMBL/GenBank/DDBJ databases">
        <authorList>
            <person name="Aslett M."/>
        </authorList>
    </citation>
    <scope>NUCLEOTIDE SEQUENCE [LARGE SCALE GENOMIC DNA]</scope>
    <source>
        <strain evidence="10">Edinburgh</strain>
    </source>
</reference>
<evidence type="ECO:0000256" key="3">
    <source>
        <dbReference type="ARBA" id="ARBA00022692"/>
    </source>
</evidence>
<evidence type="ECO:0000256" key="9">
    <source>
        <dbReference type="SAM" id="SignalP"/>
    </source>
</evidence>
<dbReference type="WBParaSite" id="TMUE_2000008031.4">
    <property type="protein sequence ID" value="TMUE_2000008031.4"/>
    <property type="gene ID" value="WBGene00293140"/>
</dbReference>
<evidence type="ECO:0000256" key="5">
    <source>
        <dbReference type="ARBA" id="ARBA00022989"/>
    </source>
</evidence>
<feature type="transmembrane region" description="Helical" evidence="8">
    <location>
        <begin position="534"/>
        <end position="553"/>
    </location>
</feature>
<accession>A0A5S6QL09</accession>
<feature type="transmembrane region" description="Helical" evidence="8">
    <location>
        <begin position="755"/>
        <end position="774"/>
    </location>
</feature>
<feature type="transmembrane region" description="Helical" evidence="8">
    <location>
        <begin position="646"/>
        <end position="665"/>
    </location>
</feature>
<dbReference type="GO" id="GO:0051033">
    <property type="term" value="F:RNA transmembrane transporter activity"/>
    <property type="evidence" value="ECO:0007669"/>
    <property type="project" value="TreeGrafter"/>
</dbReference>
<keyword evidence="10" id="KW-1185">Reference proteome</keyword>
<dbReference type="PANTHER" id="PTHR12185:SF14">
    <property type="entry name" value="CHOLESTEROL UPTAKE PROTEIN 1"/>
    <property type="match status" value="1"/>
</dbReference>
<dbReference type="Proteomes" id="UP000046395">
    <property type="component" value="Unassembled WGS sequence"/>
</dbReference>
<feature type="transmembrane region" description="Helical" evidence="8">
    <location>
        <begin position="285"/>
        <end position="309"/>
    </location>
</feature>
<dbReference type="WBParaSite" id="TMUE_2000008031.1">
    <property type="protein sequence ID" value="TMUE_2000008031.1"/>
    <property type="gene ID" value="WBGene00293140"/>
</dbReference>
<feature type="transmembrane region" description="Helical" evidence="8">
    <location>
        <begin position="565"/>
        <end position="584"/>
    </location>
</feature>
<evidence type="ECO:0000256" key="2">
    <source>
        <dbReference type="ARBA" id="ARBA00006618"/>
    </source>
</evidence>
<feature type="transmembrane region" description="Helical" evidence="8">
    <location>
        <begin position="507"/>
        <end position="528"/>
    </location>
</feature>
<proteinExistence type="inferred from homology"/>
<evidence type="ECO:0000256" key="4">
    <source>
        <dbReference type="ARBA" id="ARBA00022729"/>
    </source>
</evidence>
<comment type="subcellular location">
    <subcellularLocation>
        <location evidence="1">Membrane</location>
        <topology evidence="1">Multi-pass membrane protein</topology>
    </subcellularLocation>
</comment>
<feature type="chain" id="PRO_5044624313" evidence="9">
    <location>
        <begin position="24"/>
        <end position="789"/>
    </location>
</feature>
<feature type="transmembrane region" description="Helical" evidence="8">
    <location>
        <begin position="590"/>
        <end position="610"/>
    </location>
</feature>
<dbReference type="STRING" id="70415.A0A5S6QL09"/>
<dbReference type="GO" id="GO:0003725">
    <property type="term" value="F:double-stranded RNA binding"/>
    <property type="evidence" value="ECO:0007669"/>
    <property type="project" value="TreeGrafter"/>
</dbReference>
<dbReference type="AlphaFoldDB" id="A0A5S6QL09"/>
<dbReference type="GO" id="GO:0005764">
    <property type="term" value="C:lysosome"/>
    <property type="evidence" value="ECO:0007669"/>
    <property type="project" value="TreeGrafter"/>
</dbReference>
<evidence type="ECO:0000256" key="8">
    <source>
        <dbReference type="SAM" id="Phobius"/>
    </source>
</evidence>
<keyword evidence="3 8" id="KW-0812">Transmembrane</keyword>
<dbReference type="WBParaSite" id="TMUE_2000008031.2">
    <property type="protein sequence ID" value="TMUE_2000008031.2"/>
    <property type="gene ID" value="WBGene00293140"/>
</dbReference>
<name>A0A5S6QL09_TRIMR</name>
<feature type="signal peptide" evidence="9">
    <location>
        <begin position="1"/>
        <end position="23"/>
    </location>
</feature>
<keyword evidence="5 8" id="KW-1133">Transmembrane helix</keyword>
<dbReference type="GO" id="GO:0005886">
    <property type="term" value="C:plasma membrane"/>
    <property type="evidence" value="ECO:0007669"/>
    <property type="project" value="TreeGrafter"/>
</dbReference>
<dbReference type="WBParaSite" id="TMUE_2000008031.5">
    <property type="protein sequence ID" value="TMUE_2000008031.5"/>
    <property type="gene ID" value="WBGene00293140"/>
</dbReference>
<sequence>MRCVRLFRNVLFVFLAELYVVLGEDKPWYYDKEYIGQIDAGESDVLRLVFPQNRTSAVVRVTVQSLEASLERPLLVVVRESKTILSWQLPLLLENKFQYNVASRTLCPDLEEGLKSDATLTRPLYIELSTNSPVPISFSVVARITKNFHLKINDPRSLVASPPQPQFLLFSFPEDVDYVNVRVQSDDAYDCMIVSVQPIQCPVFDLDTNVKFLGMYQTTTKKASLTVHKRKAERVHVVFVVKANPYDCSRVSRIVPTVPISDANQTKLFNVTVETLIKFDRFGTIVVATLAVYVAIYVVVFLFWLVCYCRDERQFGRIRRDLIVALETDDCPGSTSNEGIGNYGAVEGINATSSTSKQTSADETDDRYDTVEDASKEKLIVRTKVNLKVADLARKPYKQNNKKYSIYPWNLGTIAIFYVMPVVQLVWTYQSEVFTTGNQDICYYNFECAHPFLGIMAFNSVFSNIGYILLGFLFLILVWIRDAENQRVLMYNPSFQARYGIPKHFGLFYAMGMALILEGILSGCYHVCPNYSNFQFDTAFMYMIAALCMLKIYQIRHPDINANSHVAYFVMALIILLAVVGVVYNGVPFWIAFTIFYAVLIVLLSTEFYYKGQWKIDRGSAVRIARELFCVRKSCRWFCPTYPDRMCFLLFGNVLNWGFIIFGIMKQPGDFPLFLVVIFISNLMLYLLFYVSMKLRHREKLNFRVLVVGSLSCLSWGFSLFFFLHEQLSWRVTAAQSRELNGPCLIAQFYDAHDIWHFLSATSLFLSFLVLLVIDDDLTNTAHDQIPVF</sequence>